<keyword evidence="2" id="KW-1185">Reference proteome</keyword>
<name>A0AAD7NLE8_9AGAR</name>
<protein>
    <submittedName>
        <fullName evidence="1">Uncharacterized protein</fullName>
    </submittedName>
</protein>
<evidence type="ECO:0000313" key="2">
    <source>
        <dbReference type="Proteomes" id="UP001215598"/>
    </source>
</evidence>
<dbReference type="InterPro" id="IPR032675">
    <property type="entry name" value="LRR_dom_sf"/>
</dbReference>
<accession>A0AAD7NLE8</accession>
<comment type="caution">
    <text evidence="1">The sequence shown here is derived from an EMBL/GenBank/DDBJ whole genome shotgun (WGS) entry which is preliminary data.</text>
</comment>
<dbReference type="Gene3D" id="3.80.10.10">
    <property type="entry name" value="Ribonuclease Inhibitor"/>
    <property type="match status" value="1"/>
</dbReference>
<dbReference type="SUPFAM" id="SSF52047">
    <property type="entry name" value="RNI-like"/>
    <property type="match status" value="1"/>
</dbReference>
<dbReference type="AlphaFoldDB" id="A0AAD7NLE8"/>
<dbReference type="EMBL" id="JARKIB010000023">
    <property type="protein sequence ID" value="KAJ7766744.1"/>
    <property type="molecule type" value="Genomic_DNA"/>
</dbReference>
<dbReference type="Proteomes" id="UP001215598">
    <property type="component" value="Unassembled WGS sequence"/>
</dbReference>
<sequence>MPFVDFEDVVQNIVDEVFLDKQDEDGVYDYERLPKNFLKLALVSHNFLNPVRRNLYRDLRVEGTERFLLLTGQLRFSPHLAKYVKSAHLVPNCLQRTPIDPGFDNDDEDYPGYEPRSVSVTALKWFLEACPQLTSLDLIGGDFLWALAKQDPKTVRVTDVTLLGCSRCDPRGPNSCTADIHAGWLKHIVAFPRLKELDISEFDIGAGKDATVGLKSASSVCTGLSISNMNKPTTAKGLTTLIRSMPDLKELVLDGLQPMPRGELKKCLQMVARTLTLLTITDYDSGEGRPQLWENDTVAGLQQLKTLSLNGVPVTSPFLDALPPRLEHLRLSRLAVVSLPVPVLVAWLRTRFSLRGVLKKFEVVGELRANSVEKGPKASDAQVAELAQLCSGLDIEFIHNPNVFGF</sequence>
<proteinExistence type="predicted"/>
<evidence type="ECO:0000313" key="1">
    <source>
        <dbReference type="EMBL" id="KAJ7766744.1"/>
    </source>
</evidence>
<organism evidence="1 2">
    <name type="scientific">Mycena metata</name>
    <dbReference type="NCBI Taxonomy" id="1033252"/>
    <lineage>
        <taxon>Eukaryota</taxon>
        <taxon>Fungi</taxon>
        <taxon>Dikarya</taxon>
        <taxon>Basidiomycota</taxon>
        <taxon>Agaricomycotina</taxon>
        <taxon>Agaricomycetes</taxon>
        <taxon>Agaricomycetidae</taxon>
        <taxon>Agaricales</taxon>
        <taxon>Marasmiineae</taxon>
        <taxon>Mycenaceae</taxon>
        <taxon>Mycena</taxon>
    </lineage>
</organism>
<gene>
    <name evidence="1" type="ORF">B0H16DRAFT_371960</name>
</gene>
<reference evidence="1" key="1">
    <citation type="submission" date="2023-03" db="EMBL/GenBank/DDBJ databases">
        <title>Massive genome expansion in bonnet fungi (Mycena s.s.) driven by repeated elements and novel gene families across ecological guilds.</title>
        <authorList>
            <consortium name="Lawrence Berkeley National Laboratory"/>
            <person name="Harder C.B."/>
            <person name="Miyauchi S."/>
            <person name="Viragh M."/>
            <person name="Kuo A."/>
            <person name="Thoen E."/>
            <person name="Andreopoulos B."/>
            <person name="Lu D."/>
            <person name="Skrede I."/>
            <person name="Drula E."/>
            <person name="Henrissat B."/>
            <person name="Morin E."/>
            <person name="Kohler A."/>
            <person name="Barry K."/>
            <person name="LaButti K."/>
            <person name="Morin E."/>
            <person name="Salamov A."/>
            <person name="Lipzen A."/>
            <person name="Mereny Z."/>
            <person name="Hegedus B."/>
            <person name="Baldrian P."/>
            <person name="Stursova M."/>
            <person name="Weitz H."/>
            <person name="Taylor A."/>
            <person name="Grigoriev I.V."/>
            <person name="Nagy L.G."/>
            <person name="Martin F."/>
            <person name="Kauserud H."/>
        </authorList>
    </citation>
    <scope>NUCLEOTIDE SEQUENCE</scope>
    <source>
        <strain evidence="1">CBHHK182m</strain>
    </source>
</reference>